<dbReference type="GO" id="GO:0005524">
    <property type="term" value="F:ATP binding"/>
    <property type="evidence" value="ECO:0007669"/>
    <property type="project" value="InterPro"/>
</dbReference>
<evidence type="ECO:0000256" key="4">
    <source>
        <dbReference type="ARBA" id="ARBA00023172"/>
    </source>
</evidence>
<dbReference type="Pfam" id="PF07499">
    <property type="entry name" value="RuvA_C"/>
    <property type="match status" value="1"/>
</dbReference>
<feature type="domain" description="Helix-hairpin-helix DNA-binding motif class 1" evidence="7">
    <location>
        <begin position="104"/>
        <end position="123"/>
    </location>
</feature>
<proteinExistence type="inferred from homology"/>
<evidence type="ECO:0000256" key="1">
    <source>
        <dbReference type="ARBA" id="ARBA00022490"/>
    </source>
</evidence>
<comment type="caution">
    <text evidence="6">Lacks conserved residue(s) required for the propagation of feature annotation.</text>
</comment>
<reference evidence="8 9" key="1">
    <citation type="journal article" date="2011" name="Stand. Genomic Sci.">
        <title>Draft genome sequence of Caminibacter mediatlanticus strain TB-2, an epsilonproteobacterium isolated from a deep-sea hydrothermal vent.</title>
        <authorList>
            <person name="Giovannelli D."/>
            <person name="Ferriera S."/>
            <person name="Johnson J."/>
            <person name="Kravitz S."/>
            <person name="Perez-Rodriguez I."/>
            <person name="Ricci J."/>
            <person name="O'Brien C."/>
            <person name="Voordeckers J.W."/>
            <person name="Bini E."/>
            <person name="Vetriani C."/>
        </authorList>
    </citation>
    <scope>NUCLEOTIDE SEQUENCE [LARGE SCALE GENOMIC DNA]</scope>
    <source>
        <strain evidence="8 9">TB-2</strain>
    </source>
</reference>
<dbReference type="GO" id="GO:0048476">
    <property type="term" value="C:Holliday junction resolvase complex"/>
    <property type="evidence" value="ECO:0007669"/>
    <property type="project" value="UniProtKB-UniRule"/>
</dbReference>
<keyword evidence="1 6" id="KW-0963">Cytoplasm</keyword>
<dbReference type="CDD" id="cd14332">
    <property type="entry name" value="UBA_RuvA_C"/>
    <property type="match status" value="1"/>
</dbReference>
<dbReference type="GO" id="GO:0006310">
    <property type="term" value="P:DNA recombination"/>
    <property type="evidence" value="ECO:0007669"/>
    <property type="project" value="UniProtKB-UniRule"/>
</dbReference>
<dbReference type="Pfam" id="PF14520">
    <property type="entry name" value="HHH_5"/>
    <property type="match status" value="1"/>
</dbReference>
<dbReference type="AlphaFoldDB" id="A0AAI9F2H5"/>
<keyword evidence="8" id="KW-0067">ATP-binding</keyword>
<keyword evidence="8" id="KW-0547">Nucleotide-binding</keyword>
<keyword evidence="3 6" id="KW-0238">DNA-binding</keyword>
<dbReference type="HAMAP" id="MF_00031">
    <property type="entry name" value="DNA_HJ_migration_RuvA"/>
    <property type="match status" value="1"/>
</dbReference>
<name>A0AAI9F2H5_9BACT</name>
<dbReference type="InterPro" id="IPR012340">
    <property type="entry name" value="NA-bd_OB-fold"/>
</dbReference>
<dbReference type="InterPro" id="IPR036267">
    <property type="entry name" value="RuvA_C_sf"/>
</dbReference>
<feature type="region of interest" description="Domain III" evidence="6">
    <location>
        <begin position="136"/>
        <end position="180"/>
    </location>
</feature>
<comment type="similarity">
    <text evidence="6">Belongs to the RuvA family.</text>
</comment>
<dbReference type="Pfam" id="PF01330">
    <property type="entry name" value="RuvA_N"/>
    <property type="match status" value="1"/>
</dbReference>
<dbReference type="InterPro" id="IPR011114">
    <property type="entry name" value="RuvA_C"/>
</dbReference>
<dbReference type="InterPro" id="IPR010994">
    <property type="entry name" value="RuvA_2-like"/>
</dbReference>
<keyword evidence="2 6" id="KW-0227">DNA damage</keyword>
<dbReference type="InterPro" id="IPR013849">
    <property type="entry name" value="DNA_helicase_Holl-junc_RuvA_I"/>
</dbReference>
<evidence type="ECO:0000256" key="5">
    <source>
        <dbReference type="ARBA" id="ARBA00023204"/>
    </source>
</evidence>
<keyword evidence="8" id="KW-0378">Hydrolase</keyword>
<dbReference type="GO" id="GO:0009378">
    <property type="term" value="F:four-way junction helicase activity"/>
    <property type="evidence" value="ECO:0007669"/>
    <property type="project" value="InterPro"/>
</dbReference>
<dbReference type="NCBIfam" id="TIGR00084">
    <property type="entry name" value="ruvA"/>
    <property type="match status" value="1"/>
</dbReference>
<dbReference type="SUPFAM" id="SSF47781">
    <property type="entry name" value="RuvA domain 2-like"/>
    <property type="match status" value="1"/>
</dbReference>
<comment type="caution">
    <text evidence="8">The sequence shown here is derived from an EMBL/GenBank/DDBJ whole genome shotgun (WGS) entry which is preliminary data.</text>
</comment>
<dbReference type="EMBL" id="ABCJ01000003">
    <property type="protein sequence ID" value="EDM23823.1"/>
    <property type="molecule type" value="Genomic_DNA"/>
</dbReference>
<evidence type="ECO:0000256" key="2">
    <source>
        <dbReference type="ARBA" id="ARBA00022763"/>
    </source>
</evidence>
<accession>A0AAI9F2H5</accession>
<evidence type="ECO:0000256" key="6">
    <source>
        <dbReference type="HAMAP-Rule" id="MF_00031"/>
    </source>
</evidence>
<dbReference type="InterPro" id="IPR000085">
    <property type="entry name" value="RuvA"/>
</dbReference>
<dbReference type="GO" id="GO:0005737">
    <property type="term" value="C:cytoplasm"/>
    <property type="evidence" value="ECO:0007669"/>
    <property type="project" value="UniProtKB-SubCell"/>
</dbReference>
<dbReference type="SUPFAM" id="SSF46929">
    <property type="entry name" value="DNA helicase RuvA subunit, C-terminal domain"/>
    <property type="match status" value="1"/>
</dbReference>
<dbReference type="Proteomes" id="UP000003288">
    <property type="component" value="Unassembled WGS sequence"/>
</dbReference>
<evidence type="ECO:0000313" key="9">
    <source>
        <dbReference type="Proteomes" id="UP000003288"/>
    </source>
</evidence>
<dbReference type="Gene3D" id="1.10.8.10">
    <property type="entry name" value="DNA helicase RuvA subunit, C-terminal domain"/>
    <property type="match status" value="1"/>
</dbReference>
<comment type="function">
    <text evidence="6">The RuvA-RuvB-RuvC complex processes Holliday junction (HJ) DNA during genetic recombination and DNA repair, while the RuvA-RuvB complex plays an important role in the rescue of blocked DNA replication forks via replication fork reversal (RFR). RuvA specifically binds to HJ cruciform DNA, conferring on it an open structure. The RuvB hexamer acts as an ATP-dependent pump, pulling dsDNA into and through the RuvAB complex. HJ branch migration allows RuvC to scan DNA until it finds its consensus sequence, where it cleaves and resolves the cruciform DNA.</text>
</comment>
<dbReference type="SMART" id="SM00278">
    <property type="entry name" value="HhH1"/>
    <property type="match status" value="2"/>
</dbReference>
<sequence length="180" mass="19957">MIAALKGKIFEKDNGKIFLDVRDIIYELNVSLNTFANAKDGIFYITEIIKENEYSLYGFINKNEKKLFDNLIKLNGVGPKVALAICSTFTPDEFISIISSQDINSLKKVPGIGPKSAKRILMEMGDFEIENINPIISQAVTALENLGFKRADILKAISGLDGSLEDIIKEALKRLSKGIK</sequence>
<gene>
    <name evidence="6 8" type="primary">ruvA</name>
    <name evidence="8" type="ORF">CMTB2_01109</name>
</gene>
<dbReference type="GO" id="GO:0009379">
    <property type="term" value="C:Holliday junction helicase complex"/>
    <property type="evidence" value="ECO:0007669"/>
    <property type="project" value="InterPro"/>
</dbReference>
<dbReference type="Gene3D" id="1.10.150.20">
    <property type="entry name" value="5' to 3' exonuclease, C-terminal subdomain"/>
    <property type="match status" value="1"/>
</dbReference>
<protein>
    <recommendedName>
        <fullName evidence="6">Holliday junction branch migration complex subunit RuvA</fullName>
    </recommendedName>
</protein>
<organism evidence="8 9">
    <name type="scientific">Caminibacter mediatlanticus TB-2</name>
    <dbReference type="NCBI Taxonomy" id="391592"/>
    <lineage>
        <taxon>Bacteria</taxon>
        <taxon>Pseudomonadati</taxon>
        <taxon>Campylobacterota</taxon>
        <taxon>Epsilonproteobacteria</taxon>
        <taxon>Nautiliales</taxon>
        <taxon>Nautiliaceae</taxon>
        <taxon>Caminibacter</taxon>
    </lineage>
</organism>
<comment type="subunit">
    <text evidence="6">Homotetramer. Forms an RuvA(8)-RuvB(12)-Holliday junction (HJ) complex. HJ DNA is sandwiched between 2 RuvA tetramers; dsDNA enters through RuvA and exits via RuvB. An RuvB hexamer assembles on each DNA strand where it exits the tetramer. Each RuvB hexamer is contacted by two RuvA subunits (via domain III) on 2 adjacent RuvB subunits; this complex drives branch migration. In the full resolvosome a probable DNA-RuvA(4)-RuvB(12)-RuvC(2) complex forms which resolves the HJ.</text>
</comment>
<dbReference type="InterPro" id="IPR003583">
    <property type="entry name" value="Hlx-hairpin-Hlx_DNA-bd_motif"/>
</dbReference>
<dbReference type="SUPFAM" id="SSF50249">
    <property type="entry name" value="Nucleic acid-binding proteins"/>
    <property type="match status" value="1"/>
</dbReference>
<keyword evidence="5 6" id="KW-0234">DNA repair</keyword>
<dbReference type="GO" id="GO:0006281">
    <property type="term" value="P:DNA repair"/>
    <property type="evidence" value="ECO:0007669"/>
    <property type="project" value="UniProtKB-UniRule"/>
</dbReference>
<keyword evidence="4 6" id="KW-0233">DNA recombination</keyword>
<comment type="domain">
    <text evidence="6">Has three domains with a flexible linker between the domains II and III and assumes an 'L' shape. Domain III is highly mobile and contacts RuvB.</text>
</comment>
<feature type="domain" description="Helix-hairpin-helix DNA-binding motif class 1" evidence="7">
    <location>
        <begin position="69"/>
        <end position="88"/>
    </location>
</feature>
<keyword evidence="8" id="KW-0347">Helicase</keyword>
<evidence type="ECO:0000256" key="3">
    <source>
        <dbReference type="ARBA" id="ARBA00023125"/>
    </source>
</evidence>
<dbReference type="Gene3D" id="2.40.50.140">
    <property type="entry name" value="Nucleic acid-binding proteins"/>
    <property type="match status" value="1"/>
</dbReference>
<evidence type="ECO:0000259" key="7">
    <source>
        <dbReference type="SMART" id="SM00278"/>
    </source>
</evidence>
<comment type="subcellular location">
    <subcellularLocation>
        <location evidence="6">Cytoplasm</location>
    </subcellularLocation>
</comment>
<dbReference type="GO" id="GO:0000400">
    <property type="term" value="F:four-way junction DNA binding"/>
    <property type="evidence" value="ECO:0007669"/>
    <property type="project" value="UniProtKB-UniRule"/>
</dbReference>
<evidence type="ECO:0000313" key="8">
    <source>
        <dbReference type="EMBL" id="EDM23823.1"/>
    </source>
</evidence>
<dbReference type="RefSeq" id="WP_007474381.1">
    <property type="nucleotide sequence ID" value="NZ_ABCJ01000003.1"/>
</dbReference>